<dbReference type="EMBL" id="JAPWDV010000001">
    <property type="protein sequence ID" value="KAJ6224956.1"/>
    <property type="molecule type" value="Genomic_DNA"/>
</dbReference>
<keyword evidence="7 12" id="KW-0472">Membrane</keyword>
<dbReference type="GO" id="GO:0043410">
    <property type="term" value="P:positive regulation of MAPK cascade"/>
    <property type="evidence" value="ECO:0007669"/>
    <property type="project" value="TreeGrafter"/>
</dbReference>
<dbReference type="PANTHER" id="PTHR24248:SF200">
    <property type="entry name" value="5-HYDROXYTRYPTAMINE RECEPTOR 1B-LIKE ISOFORM X1"/>
    <property type="match status" value="1"/>
</dbReference>
<comment type="caution">
    <text evidence="14">The sequence shown here is derived from an EMBL/GenBank/DDBJ whole genome shotgun (WGS) entry which is preliminary data.</text>
</comment>
<evidence type="ECO:0000256" key="9">
    <source>
        <dbReference type="ARBA" id="ARBA00023224"/>
    </source>
</evidence>
<evidence type="ECO:0000256" key="5">
    <source>
        <dbReference type="ARBA" id="ARBA00022989"/>
    </source>
</evidence>
<reference evidence="14" key="1">
    <citation type="submission" date="2022-12" db="EMBL/GenBank/DDBJ databases">
        <title>Genome assemblies of Blomia tropicalis.</title>
        <authorList>
            <person name="Cui Y."/>
        </authorList>
    </citation>
    <scope>NUCLEOTIDE SEQUENCE</scope>
    <source>
        <tissue evidence="14">Adult mites</tissue>
    </source>
</reference>
<evidence type="ECO:0000259" key="13">
    <source>
        <dbReference type="PROSITE" id="PS50262"/>
    </source>
</evidence>
<evidence type="ECO:0000256" key="10">
    <source>
        <dbReference type="RuleBase" id="RU000688"/>
    </source>
</evidence>
<feature type="transmembrane region" description="Helical" evidence="12">
    <location>
        <begin position="58"/>
        <end position="86"/>
    </location>
</feature>
<evidence type="ECO:0000256" key="4">
    <source>
        <dbReference type="ARBA" id="ARBA00022692"/>
    </source>
</evidence>
<keyword evidence="5 12" id="KW-1133">Transmembrane helix</keyword>
<keyword evidence="9 10" id="KW-0807">Transducer</keyword>
<evidence type="ECO:0000256" key="11">
    <source>
        <dbReference type="SAM" id="MobiDB-lite"/>
    </source>
</evidence>
<evidence type="ECO:0000256" key="8">
    <source>
        <dbReference type="ARBA" id="ARBA00023170"/>
    </source>
</evidence>
<dbReference type="GO" id="GO:0005886">
    <property type="term" value="C:plasma membrane"/>
    <property type="evidence" value="ECO:0007669"/>
    <property type="project" value="UniProtKB-SubCell"/>
</dbReference>
<evidence type="ECO:0000256" key="3">
    <source>
        <dbReference type="ARBA" id="ARBA00022475"/>
    </source>
</evidence>
<evidence type="ECO:0000256" key="2">
    <source>
        <dbReference type="ARBA" id="ARBA00010663"/>
    </source>
</evidence>
<feature type="transmembrane region" description="Helical" evidence="12">
    <location>
        <begin position="177"/>
        <end position="200"/>
    </location>
</feature>
<comment type="similarity">
    <text evidence="2 10">Belongs to the G-protein coupled receptor 1 family.</text>
</comment>
<dbReference type="GO" id="GO:0004930">
    <property type="term" value="F:G protein-coupled receptor activity"/>
    <property type="evidence" value="ECO:0007669"/>
    <property type="project" value="UniProtKB-KW"/>
</dbReference>
<evidence type="ECO:0000256" key="1">
    <source>
        <dbReference type="ARBA" id="ARBA00004651"/>
    </source>
</evidence>
<feature type="compositionally biased region" description="Polar residues" evidence="11">
    <location>
        <begin position="494"/>
        <end position="506"/>
    </location>
</feature>
<dbReference type="CDD" id="cd15331">
    <property type="entry name" value="7tmA_5-HT1A_invertebrates"/>
    <property type="match status" value="1"/>
</dbReference>
<dbReference type="Proteomes" id="UP001142055">
    <property type="component" value="Chromosome 1"/>
</dbReference>
<dbReference type="PROSITE" id="PS50262">
    <property type="entry name" value="G_PROTEIN_RECEP_F1_2"/>
    <property type="match status" value="1"/>
</dbReference>
<feature type="compositionally biased region" description="Polar residues" evidence="11">
    <location>
        <begin position="440"/>
        <end position="456"/>
    </location>
</feature>
<evidence type="ECO:0000256" key="6">
    <source>
        <dbReference type="ARBA" id="ARBA00023040"/>
    </source>
</evidence>
<feature type="transmembrane region" description="Helical" evidence="12">
    <location>
        <begin position="98"/>
        <end position="117"/>
    </location>
</feature>
<dbReference type="Gene3D" id="1.20.1070.10">
    <property type="entry name" value="Rhodopsin 7-helix transmembrane proteins"/>
    <property type="match status" value="1"/>
</dbReference>
<protein>
    <recommendedName>
        <fullName evidence="13">G-protein coupled receptors family 1 profile domain-containing protein</fullName>
    </recommendedName>
</protein>
<dbReference type="PROSITE" id="PS00237">
    <property type="entry name" value="G_PROTEIN_RECEP_F1_1"/>
    <property type="match status" value="1"/>
</dbReference>
<evidence type="ECO:0000313" key="15">
    <source>
        <dbReference type="Proteomes" id="UP001142055"/>
    </source>
</evidence>
<feature type="region of interest" description="Disordered" evidence="11">
    <location>
        <begin position="440"/>
        <end position="476"/>
    </location>
</feature>
<feature type="region of interest" description="Disordered" evidence="11">
    <location>
        <begin position="368"/>
        <end position="398"/>
    </location>
</feature>
<evidence type="ECO:0000256" key="12">
    <source>
        <dbReference type="SAM" id="Phobius"/>
    </source>
</evidence>
<comment type="subcellular location">
    <subcellularLocation>
        <location evidence="1">Cell membrane</location>
        <topology evidence="1">Multi-pass membrane protein</topology>
    </subcellularLocation>
</comment>
<accession>A0A9Q0MFI8</accession>
<dbReference type="GO" id="GO:0071880">
    <property type="term" value="P:adenylate cyclase-activating adrenergic receptor signaling pathway"/>
    <property type="evidence" value="ECO:0007669"/>
    <property type="project" value="TreeGrafter"/>
</dbReference>
<dbReference type="Pfam" id="PF00001">
    <property type="entry name" value="7tm_1"/>
    <property type="match status" value="1"/>
</dbReference>
<dbReference type="OMA" id="ELFCENC"/>
<feature type="region of interest" description="Disordered" evidence="11">
    <location>
        <begin position="494"/>
        <end position="566"/>
    </location>
</feature>
<keyword evidence="15" id="KW-1185">Reference proteome</keyword>
<feature type="domain" description="G-protein coupled receptors family 1 profile" evidence="13">
    <location>
        <begin position="78"/>
        <end position="306"/>
    </location>
</feature>
<dbReference type="AlphaFoldDB" id="A0A9Q0MFI8"/>
<feature type="transmembrane region" description="Helical" evidence="12">
    <location>
        <begin position="220"/>
        <end position="243"/>
    </location>
</feature>
<feature type="compositionally biased region" description="Basic and acidic residues" evidence="11">
    <location>
        <begin position="555"/>
        <end position="564"/>
    </location>
</feature>
<feature type="compositionally biased region" description="Low complexity" evidence="11">
    <location>
        <begin position="507"/>
        <end position="536"/>
    </location>
</feature>
<proteinExistence type="inferred from homology"/>
<evidence type="ECO:0000313" key="14">
    <source>
        <dbReference type="EMBL" id="KAJ6224956.1"/>
    </source>
</evidence>
<evidence type="ECO:0000256" key="7">
    <source>
        <dbReference type="ARBA" id="ARBA00023136"/>
    </source>
</evidence>
<organism evidence="14 15">
    <name type="scientific">Blomia tropicalis</name>
    <name type="common">Mite</name>
    <dbReference type="NCBI Taxonomy" id="40697"/>
    <lineage>
        <taxon>Eukaryota</taxon>
        <taxon>Metazoa</taxon>
        <taxon>Ecdysozoa</taxon>
        <taxon>Arthropoda</taxon>
        <taxon>Chelicerata</taxon>
        <taxon>Arachnida</taxon>
        <taxon>Acari</taxon>
        <taxon>Acariformes</taxon>
        <taxon>Sarcoptiformes</taxon>
        <taxon>Astigmata</taxon>
        <taxon>Glycyphagoidea</taxon>
        <taxon>Echimyopodidae</taxon>
        <taxon>Blomia</taxon>
    </lineage>
</organism>
<dbReference type="InterPro" id="IPR000276">
    <property type="entry name" value="GPCR_Rhodpsn"/>
</dbReference>
<keyword evidence="8 10" id="KW-0675">Receptor</keyword>
<sequence>MNVTEIIMDHPQFTLNGTDMIGQLMPIEMEIDQSTMVPNTISSNMNGTEREMEILDNYTFIVTVSILLGVMTVSTIIGNVFVIAAIILERNLRTSGNYLVLSLAVADLMVACLVMPFGAFSEIAQQWTLGTFLCDIWTSADVLCCTASILHLLAIALDRYWAVTYVDYIHKRTPQRIGVMIFTVWTVAAIVSIAPLFGWKDPDFITRVEQEKRCLISQDIGYQVFATISTFYGPLIFILVLYWKIYQVARKRIRHKPGKSVRPVSDANPKIMDLRKEKSALNGKRRLLIPAKVDKSKRNKSTHTIVENTTSGVMEENGNGTSIIDTEIAHSHLHPHHHSQSNGSTGDESLMNIDYTLIDANKLELKPQTCNNQNHNKNGSLKRMDNDDERCDMRQPKEQPTVNLLNIETIHQQYNNRSYSEPTFQSLDVSQLIINSNDYQQIEPNRLRPSSTSTDQPPIDSRCESYTTSSPTFPINRNENNEYIIVNDNYQTTSSPVSISSNHLPVSSQQKQSPPSPKQQQQQKKKQQQQQQSPKPILNQYQLSNNHHHHQSKKTIKESLESKRERKAAKILAIITGK</sequence>
<feature type="compositionally biased region" description="Polar residues" evidence="11">
    <location>
        <begin position="368"/>
        <end position="379"/>
    </location>
</feature>
<dbReference type="SUPFAM" id="SSF81321">
    <property type="entry name" value="Family A G protein-coupled receptor-like"/>
    <property type="match status" value="1"/>
</dbReference>
<feature type="transmembrane region" description="Helical" evidence="12">
    <location>
        <begin position="137"/>
        <end position="157"/>
    </location>
</feature>
<dbReference type="InterPro" id="IPR017452">
    <property type="entry name" value="GPCR_Rhodpsn_7TM"/>
</dbReference>
<keyword evidence="4 10" id="KW-0812">Transmembrane</keyword>
<name>A0A9Q0MFI8_BLOTA</name>
<keyword evidence="3" id="KW-1003">Cell membrane</keyword>
<dbReference type="PANTHER" id="PTHR24248">
    <property type="entry name" value="ADRENERGIC RECEPTOR-RELATED G-PROTEIN COUPLED RECEPTOR"/>
    <property type="match status" value="1"/>
</dbReference>
<gene>
    <name evidence="14" type="ORF">RDWZM_003501</name>
</gene>
<keyword evidence="6 10" id="KW-0297">G-protein coupled receptor</keyword>
<dbReference type="PRINTS" id="PR00237">
    <property type="entry name" value="GPCRRHODOPSN"/>
</dbReference>
<feature type="compositionally biased region" description="Polar residues" evidence="11">
    <location>
        <begin position="464"/>
        <end position="476"/>
    </location>
</feature>